<evidence type="ECO:0000313" key="2">
    <source>
        <dbReference type="Proteomes" id="UP000815325"/>
    </source>
</evidence>
<comment type="caution">
    <text evidence="1">The sequence shown here is derived from an EMBL/GenBank/DDBJ whole genome shotgun (WGS) entry which is preliminary data.</text>
</comment>
<reference evidence="1" key="1">
    <citation type="submission" date="2017-08" db="EMBL/GenBank/DDBJ databases">
        <authorList>
            <person name="Polle J.E."/>
            <person name="Barry K."/>
            <person name="Cushman J."/>
            <person name="Schmutz J."/>
            <person name="Tran D."/>
            <person name="Hathwaick L.T."/>
            <person name="Yim W.C."/>
            <person name="Jenkins J."/>
            <person name="Mckie-Krisberg Z.M."/>
            <person name="Prochnik S."/>
            <person name="Lindquist E."/>
            <person name="Dockter R.B."/>
            <person name="Adam C."/>
            <person name="Molina H."/>
            <person name="Bunkerborg J."/>
            <person name="Jin E."/>
            <person name="Buchheim M."/>
            <person name="Magnuson J."/>
        </authorList>
    </citation>
    <scope>NUCLEOTIDE SEQUENCE</scope>
    <source>
        <strain evidence="1">CCAP 19/18</strain>
    </source>
</reference>
<evidence type="ECO:0000313" key="1">
    <source>
        <dbReference type="EMBL" id="KAF5836330.1"/>
    </source>
</evidence>
<keyword evidence="2" id="KW-1185">Reference proteome</keyword>
<name>A0ABQ7GNY9_DUNSA</name>
<proteinExistence type="predicted"/>
<gene>
    <name evidence="1" type="ORF">DUNSADRAFT_6057</name>
</gene>
<organism evidence="1 2">
    <name type="scientific">Dunaliella salina</name>
    <name type="common">Green alga</name>
    <name type="synonym">Protococcus salinus</name>
    <dbReference type="NCBI Taxonomy" id="3046"/>
    <lineage>
        <taxon>Eukaryota</taxon>
        <taxon>Viridiplantae</taxon>
        <taxon>Chlorophyta</taxon>
        <taxon>core chlorophytes</taxon>
        <taxon>Chlorophyceae</taxon>
        <taxon>CS clade</taxon>
        <taxon>Chlamydomonadales</taxon>
        <taxon>Dunaliellaceae</taxon>
        <taxon>Dunaliella</taxon>
    </lineage>
</organism>
<sequence>MHVSLSRIAVPQPVFMRPCHVFRDTMVQAQSNRCTASWPPRPSVAGSVPIFVVCSSSPWALGGEGFARLCLGRDGFAACS</sequence>
<accession>A0ABQ7GNY9</accession>
<dbReference type="EMBL" id="MU069664">
    <property type="protein sequence ID" value="KAF5836330.1"/>
    <property type="molecule type" value="Genomic_DNA"/>
</dbReference>
<dbReference type="Proteomes" id="UP000815325">
    <property type="component" value="Unassembled WGS sequence"/>
</dbReference>
<protein>
    <submittedName>
        <fullName evidence="1">Uncharacterized protein</fullName>
    </submittedName>
</protein>